<proteinExistence type="predicted"/>
<evidence type="ECO:0000313" key="3">
    <source>
        <dbReference type="EMBL" id="NKQ59216.1"/>
    </source>
</evidence>
<accession>A0ABX1JJ05</accession>
<evidence type="ECO:0000313" key="4">
    <source>
        <dbReference type="Proteomes" id="UP000715441"/>
    </source>
</evidence>
<feature type="region of interest" description="Disordered" evidence="1">
    <location>
        <begin position="24"/>
        <end position="43"/>
    </location>
</feature>
<dbReference type="EMBL" id="JAAXLS010000084">
    <property type="protein sequence ID" value="NKQ59216.1"/>
    <property type="molecule type" value="Genomic_DNA"/>
</dbReference>
<reference evidence="3 4" key="1">
    <citation type="submission" date="2020-04" db="EMBL/GenBank/DDBJ databases">
        <title>Novel species.</title>
        <authorList>
            <person name="Teo W.F.A."/>
            <person name="Lipun K."/>
            <person name="Srisuk N."/>
            <person name="Duangmal K."/>
        </authorList>
    </citation>
    <scope>NUCLEOTIDE SEQUENCE [LARGE SCALE GENOMIC DNA]</scope>
    <source>
        <strain evidence="3 4">K13G38</strain>
    </source>
</reference>
<dbReference type="RefSeq" id="WP_168523785.1">
    <property type="nucleotide sequence ID" value="NZ_JAAXLS010000084.1"/>
</dbReference>
<feature type="domain" description="DUF4326" evidence="2">
    <location>
        <begin position="31"/>
        <end position="109"/>
    </location>
</feature>
<dbReference type="Proteomes" id="UP000715441">
    <property type="component" value="Unassembled WGS sequence"/>
</dbReference>
<protein>
    <submittedName>
        <fullName evidence="3">DUF4326 domain-containing protein</fullName>
    </submittedName>
</protein>
<gene>
    <name evidence="3" type="ORF">HFP15_40895</name>
</gene>
<keyword evidence="4" id="KW-1185">Reference proteome</keyword>
<dbReference type="Pfam" id="PF14216">
    <property type="entry name" value="DUF4326"/>
    <property type="match status" value="1"/>
</dbReference>
<organism evidence="3 4">
    <name type="scientific">Amycolatopsis acididurans</name>
    <dbReference type="NCBI Taxonomy" id="2724524"/>
    <lineage>
        <taxon>Bacteria</taxon>
        <taxon>Bacillati</taxon>
        <taxon>Actinomycetota</taxon>
        <taxon>Actinomycetes</taxon>
        <taxon>Pseudonocardiales</taxon>
        <taxon>Pseudonocardiaceae</taxon>
        <taxon>Amycolatopsis</taxon>
    </lineage>
</organism>
<evidence type="ECO:0000259" key="2">
    <source>
        <dbReference type="Pfam" id="PF14216"/>
    </source>
</evidence>
<dbReference type="InterPro" id="IPR025475">
    <property type="entry name" value="DUF4326"/>
</dbReference>
<name>A0ABX1JJ05_9PSEU</name>
<sequence length="114" mass="12433">MSEHPQVPGQLDLLEELRSLARRSGVGVQQRRGKPLPHNTKSVARPSKWGNPYRCAGTPAARAEAVEAYRAWLAERPALIAQAHAELAGFDLACYCPLDGPCHRDVLLELVSAP</sequence>
<evidence type="ECO:0000256" key="1">
    <source>
        <dbReference type="SAM" id="MobiDB-lite"/>
    </source>
</evidence>
<comment type="caution">
    <text evidence="3">The sequence shown here is derived from an EMBL/GenBank/DDBJ whole genome shotgun (WGS) entry which is preliminary data.</text>
</comment>